<comment type="similarity">
    <text evidence="2 5">Belongs to the UTP11 family.</text>
</comment>
<dbReference type="PANTHER" id="PTHR12838">
    <property type="entry name" value="U3 SMALL NUCLEOLAR RNA-ASSOCIATED PROTEIN 11"/>
    <property type="match status" value="1"/>
</dbReference>
<evidence type="ECO:0000313" key="8">
    <source>
        <dbReference type="Proteomes" id="UP000316726"/>
    </source>
</evidence>
<feature type="compositionally biased region" description="Basic and acidic residues" evidence="6">
    <location>
        <begin position="16"/>
        <end position="25"/>
    </location>
</feature>
<dbReference type="EMBL" id="CP031036">
    <property type="protein sequence ID" value="QDZ19539.1"/>
    <property type="molecule type" value="Genomic_DNA"/>
</dbReference>
<gene>
    <name evidence="7" type="ORF">A3770_03p20570</name>
</gene>
<protein>
    <recommendedName>
        <fullName evidence="5">U3 small nucleolar RNA-associated protein 11</fullName>
        <shortName evidence="5">U3 snoRNA-associated protein 11</shortName>
    </recommendedName>
</protein>
<dbReference type="Proteomes" id="UP000316726">
    <property type="component" value="Chromosome 3"/>
</dbReference>
<sequence length="245" mass="29013">MSSTYKKAIQGRTHKERSQPSDRKKLGFLEKHKDYVLRARDFHKKEKALEVLREKAEFRNPDEFYFGMQKSKTVGGVHVGDSDPTQYSHEQLMLMKTQDRKYVEMKAQVERKKVEKLQASLHQLRDAPANKHIVFVDNEEDQRQFSPADYFNTSPEYLDSAFHRPTREQLDEDAWTVSSVHEKKKSKLYKELEQRKHRKSELESVALRMDMEKAAMGKGRKRKVRKTSLGGKGIPVYRWKKERKR</sequence>
<organism evidence="7 8">
    <name type="scientific">Chloropicon primus</name>
    <dbReference type="NCBI Taxonomy" id="1764295"/>
    <lineage>
        <taxon>Eukaryota</taxon>
        <taxon>Viridiplantae</taxon>
        <taxon>Chlorophyta</taxon>
        <taxon>Chloropicophyceae</taxon>
        <taxon>Chloropicales</taxon>
        <taxon>Chloropicaceae</taxon>
        <taxon>Chloropicon</taxon>
    </lineage>
</organism>
<evidence type="ECO:0000256" key="5">
    <source>
        <dbReference type="PIRNR" id="PIRNR015952"/>
    </source>
</evidence>
<dbReference type="InterPro" id="IPR007144">
    <property type="entry name" value="SSU_processome_Utp11"/>
</dbReference>
<keyword evidence="4 5" id="KW-0539">Nucleus</keyword>
<dbReference type="AlphaFoldDB" id="A0A5B8MGI4"/>
<comment type="subunit">
    <text evidence="5">Component of the ribosomal small subunit (SSU) processome.</text>
</comment>
<feature type="region of interest" description="Disordered" evidence="6">
    <location>
        <begin position="1"/>
        <end position="25"/>
    </location>
</feature>
<dbReference type="STRING" id="1764295.A0A5B8MGI4"/>
<accession>A0A5B8MGI4</accession>
<keyword evidence="8" id="KW-1185">Reference proteome</keyword>
<dbReference type="GO" id="GO:0032040">
    <property type="term" value="C:small-subunit processome"/>
    <property type="evidence" value="ECO:0007669"/>
    <property type="project" value="UniProtKB-UniRule"/>
</dbReference>
<comment type="function">
    <text evidence="5">Involved in nucleolar processing of pre-18S ribosomal RNA.</text>
</comment>
<evidence type="ECO:0000256" key="1">
    <source>
        <dbReference type="ARBA" id="ARBA00004604"/>
    </source>
</evidence>
<evidence type="ECO:0000256" key="2">
    <source>
        <dbReference type="ARBA" id="ARBA00008105"/>
    </source>
</evidence>
<evidence type="ECO:0000256" key="6">
    <source>
        <dbReference type="SAM" id="MobiDB-lite"/>
    </source>
</evidence>
<dbReference type="PANTHER" id="PTHR12838:SF0">
    <property type="entry name" value="U3 SMALL NUCLEOLAR RNA-ASSOCIATED PROTEIN 11-RELATED"/>
    <property type="match status" value="1"/>
</dbReference>
<dbReference type="Pfam" id="PF03998">
    <property type="entry name" value="Utp11"/>
    <property type="match status" value="1"/>
</dbReference>
<proteinExistence type="inferred from homology"/>
<evidence type="ECO:0000256" key="3">
    <source>
        <dbReference type="ARBA" id="ARBA00022552"/>
    </source>
</evidence>
<dbReference type="OrthoDB" id="29058at2759"/>
<evidence type="ECO:0000313" key="7">
    <source>
        <dbReference type="EMBL" id="QDZ19539.1"/>
    </source>
</evidence>
<evidence type="ECO:0000256" key="4">
    <source>
        <dbReference type="ARBA" id="ARBA00023242"/>
    </source>
</evidence>
<name>A0A5B8MGI4_9CHLO</name>
<dbReference type="PIRSF" id="PIRSF015952">
    <property type="entry name" value="U3snoRNP11"/>
    <property type="match status" value="1"/>
</dbReference>
<keyword evidence="3 5" id="KW-0698">rRNA processing</keyword>
<dbReference type="GO" id="GO:0006364">
    <property type="term" value="P:rRNA processing"/>
    <property type="evidence" value="ECO:0007669"/>
    <property type="project" value="UniProtKB-UniRule"/>
</dbReference>
<reference evidence="7 8" key="1">
    <citation type="submission" date="2018-07" db="EMBL/GenBank/DDBJ databases">
        <title>The complete nuclear genome of the prasinophyte Chloropicon primus (CCMP1205).</title>
        <authorList>
            <person name="Pombert J.-F."/>
            <person name="Otis C."/>
            <person name="Turmel M."/>
            <person name="Lemieux C."/>
        </authorList>
    </citation>
    <scope>NUCLEOTIDE SEQUENCE [LARGE SCALE GENOMIC DNA]</scope>
    <source>
        <strain evidence="7 8">CCMP1205</strain>
    </source>
</reference>
<comment type="subcellular location">
    <subcellularLocation>
        <location evidence="1 5">Nucleus</location>
        <location evidence="1 5">Nucleolus</location>
    </subcellularLocation>
</comment>